<dbReference type="RefSeq" id="WP_014453624.1">
    <property type="nucleotide sequence ID" value="NC_017096.1"/>
</dbReference>
<evidence type="ECO:0000313" key="2">
    <source>
        <dbReference type="Proteomes" id="UP000004793"/>
    </source>
</evidence>
<dbReference type="AlphaFoldDB" id="A0A7U6GF31"/>
<sequence length="227" mass="25480">MKKLIKVLVWLVAILVIIGGFLSLNVKGKPRDLGVRYAEKDYQNVIKKSQLTKDKAPQSGSVKDYKYVWSGKVNVGTTYTQEEITAWLNENRPSYFAFKNVQVKINNDGTIEAGANVDFKALSNYALTEDEKKYVPSFIPDSAPVYAKGVIYVQNNQVHIEPQSVVVGFIPVPSNLLKRENISYVENKIESLIPTIPNLYIETLKVENGKLIYKGTGPKSLTRIKNP</sequence>
<accession>A0A7U6GF31</accession>
<dbReference type="Proteomes" id="UP000004793">
    <property type="component" value="Chromosome"/>
</dbReference>
<reference evidence="1 2" key="1">
    <citation type="submission" date="2011-01" db="EMBL/GenBank/DDBJ databases">
        <title>Whole genome sequence of Caldisericum exile AZM16c01.</title>
        <authorList>
            <person name="Narita-Yamada S."/>
            <person name="Kawakoshi A."/>
            <person name="Nakamura S."/>
            <person name="Sasagawa M."/>
            <person name="Fukada J."/>
            <person name="Sekine M."/>
            <person name="Kato Y."/>
            <person name="Fukai R."/>
            <person name="Sasaki K."/>
            <person name="Hanamaki A."/>
            <person name="Narita H."/>
            <person name="Konno Y."/>
            <person name="Mori K."/>
            <person name="Yamazaki S."/>
            <person name="Suzuki K."/>
            <person name="Fujita N."/>
        </authorList>
    </citation>
    <scope>NUCLEOTIDE SEQUENCE [LARGE SCALE GENOMIC DNA]</scope>
    <source>
        <strain evidence="2">DSM 21853 / NBRC 104410 / AZM16c01</strain>
    </source>
</reference>
<keyword evidence="2" id="KW-1185">Reference proteome</keyword>
<dbReference type="KEGG" id="cex:CSE_11010"/>
<name>A0A7U6GF31_CALEA</name>
<evidence type="ECO:0000313" key="1">
    <source>
        <dbReference type="EMBL" id="BAL81227.1"/>
    </source>
</evidence>
<protein>
    <submittedName>
        <fullName evidence="1">Uncharacterized protein</fullName>
    </submittedName>
</protein>
<organism evidence="1 2">
    <name type="scientific">Caldisericum exile (strain DSM 21853 / NBRC 104410 / AZM16c01)</name>
    <dbReference type="NCBI Taxonomy" id="511051"/>
    <lineage>
        <taxon>Bacteria</taxon>
        <taxon>Pseudomonadati</taxon>
        <taxon>Caldisericota/Cryosericota group</taxon>
        <taxon>Caldisericota</taxon>
        <taxon>Caldisericia</taxon>
        <taxon>Caldisericales</taxon>
        <taxon>Caldisericaceae</taxon>
        <taxon>Caldisericum</taxon>
    </lineage>
</organism>
<proteinExistence type="predicted"/>
<dbReference type="EMBL" id="AP012051">
    <property type="protein sequence ID" value="BAL81227.1"/>
    <property type="molecule type" value="Genomic_DNA"/>
</dbReference>
<gene>
    <name evidence="1" type="ordered locus">CSE_11010</name>
</gene>